<keyword evidence="1" id="KW-0812">Transmembrane</keyword>
<feature type="transmembrane region" description="Helical" evidence="1">
    <location>
        <begin position="237"/>
        <end position="261"/>
    </location>
</feature>
<protein>
    <submittedName>
        <fullName evidence="2">Uncharacterized protein</fullName>
    </submittedName>
</protein>
<comment type="caution">
    <text evidence="2">The sequence shown here is derived from an EMBL/GenBank/DDBJ whole genome shotgun (WGS) entry which is preliminary data.</text>
</comment>
<keyword evidence="1" id="KW-0472">Membrane</keyword>
<dbReference type="PANTHER" id="PTHR33133:SF39">
    <property type="entry name" value="ABC TRANSPORTER PERMEASE"/>
    <property type="match status" value="1"/>
</dbReference>
<reference evidence="2 3" key="1">
    <citation type="submission" date="2024-02" db="EMBL/GenBank/DDBJ databases">
        <authorList>
            <person name="Vignale AGUSTIN F."/>
            <person name="Sosa J E."/>
            <person name="Modenutti C."/>
        </authorList>
    </citation>
    <scope>NUCLEOTIDE SEQUENCE [LARGE SCALE GENOMIC DNA]</scope>
</reference>
<dbReference type="Proteomes" id="UP001642360">
    <property type="component" value="Unassembled WGS sequence"/>
</dbReference>
<keyword evidence="1" id="KW-1133">Transmembrane helix</keyword>
<evidence type="ECO:0000313" key="3">
    <source>
        <dbReference type="Proteomes" id="UP001642360"/>
    </source>
</evidence>
<accession>A0ABC8R3C7</accession>
<feature type="transmembrane region" description="Helical" evidence="1">
    <location>
        <begin position="191"/>
        <end position="216"/>
    </location>
</feature>
<feature type="transmembrane region" description="Helical" evidence="1">
    <location>
        <begin position="273"/>
        <end position="297"/>
    </location>
</feature>
<sequence>MEKQVLQEKFITKEPQASLGTLGILWAALRIGTRNGKLLVSIMIYVSISFSLLTIVRHLALTPILTDLSSKLTSLDHMTRGIIETDETLNRGIIKDVVLLLLLQSVILVFSCSILVFSSVATISSTYEAYTAKVLTLKDTFLMIRGRWTRPIITSFYATLLSFSMITLFSILVGVFSVISYVFSLILLNRVVAIFEVACYIYLAAVFMFCVVVSIVEADSGGLKAIHRARELMKGKTLKGSVLMLIFLLASGTVSIISLVLMRKREKQGWVRLAIQISGVWALCLAKISMFVVFTSSTMNVERAMRRLGWKEKKVSMLPFILVKLS</sequence>
<feature type="transmembrane region" description="Helical" evidence="1">
    <location>
        <begin position="38"/>
        <end position="60"/>
    </location>
</feature>
<name>A0ABC8R3C7_9AQUA</name>
<dbReference type="AlphaFoldDB" id="A0ABC8R3C7"/>
<evidence type="ECO:0000256" key="1">
    <source>
        <dbReference type="SAM" id="Phobius"/>
    </source>
</evidence>
<feature type="transmembrane region" description="Helical" evidence="1">
    <location>
        <begin position="97"/>
        <end position="117"/>
    </location>
</feature>
<proteinExistence type="predicted"/>
<dbReference type="PANTHER" id="PTHR33133">
    <property type="entry name" value="OS08G0107100 PROTEIN-RELATED"/>
    <property type="match status" value="1"/>
</dbReference>
<feature type="transmembrane region" description="Helical" evidence="1">
    <location>
        <begin position="152"/>
        <end position="179"/>
    </location>
</feature>
<evidence type="ECO:0000313" key="2">
    <source>
        <dbReference type="EMBL" id="CAK9139505.1"/>
    </source>
</evidence>
<dbReference type="EMBL" id="CAUOFW020000970">
    <property type="protein sequence ID" value="CAK9139505.1"/>
    <property type="molecule type" value="Genomic_DNA"/>
</dbReference>
<gene>
    <name evidence="2" type="ORF">ILEXP_LOCUS6899</name>
</gene>
<keyword evidence="3" id="KW-1185">Reference proteome</keyword>
<organism evidence="2 3">
    <name type="scientific">Ilex paraguariensis</name>
    <name type="common">yerba mate</name>
    <dbReference type="NCBI Taxonomy" id="185542"/>
    <lineage>
        <taxon>Eukaryota</taxon>
        <taxon>Viridiplantae</taxon>
        <taxon>Streptophyta</taxon>
        <taxon>Embryophyta</taxon>
        <taxon>Tracheophyta</taxon>
        <taxon>Spermatophyta</taxon>
        <taxon>Magnoliopsida</taxon>
        <taxon>eudicotyledons</taxon>
        <taxon>Gunneridae</taxon>
        <taxon>Pentapetalae</taxon>
        <taxon>asterids</taxon>
        <taxon>campanulids</taxon>
        <taxon>Aquifoliales</taxon>
        <taxon>Aquifoliaceae</taxon>
        <taxon>Ilex</taxon>
    </lineage>
</organism>